<keyword evidence="2" id="KW-0812">Transmembrane</keyword>
<accession>A0A914VBC4</accession>
<dbReference type="WBParaSite" id="PSAMB.scaffold1756size28065.g14866.t1">
    <property type="protein sequence ID" value="PSAMB.scaffold1756size28065.g14866.t1"/>
    <property type="gene ID" value="PSAMB.scaffold1756size28065.g14866"/>
</dbReference>
<evidence type="ECO:0000256" key="1">
    <source>
        <dbReference type="SAM" id="MobiDB-lite"/>
    </source>
</evidence>
<dbReference type="AlphaFoldDB" id="A0A914VBC4"/>
<proteinExistence type="predicted"/>
<evidence type="ECO:0000256" key="2">
    <source>
        <dbReference type="SAM" id="Phobius"/>
    </source>
</evidence>
<feature type="transmembrane region" description="Helical" evidence="2">
    <location>
        <begin position="84"/>
        <end position="107"/>
    </location>
</feature>
<feature type="region of interest" description="Disordered" evidence="1">
    <location>
        <begin position="1"/>
        <end position="72"/>
    </location>
</feature>
<name>A0A914VBC4_9BILA</name>
<evidence type="ECO:0000313" key="3">
    <source>
        <dbReference type="Proteomes" id="UP000887566"/>
    </source>
</evidence>
<organism evidence="3 4">
    <name type="scientific">Plectus sambesii</name>
    <dbReference type="NCBI Taxonomy" id="2011161"/>
    <lineage>
        <taxon>Eukaryota</taxon>
        <taxon>Metazoa</taxon>
        <taxon>Ecdysozoa</taxon>
        <taxon>Nematoda</taxon>
        <taxon>Chromadorea</taxon>
        <taxon>Plectida</taxon>
        <taxon>Plectina</taxon>
        <taxon>Plectoidea</taxon>
        <taxon>Plectidae</taxon>
        <taxon>Plectus</taxon>
    </lineage>
</organism>
<evidence type="ECO:0000313" key="4">
    <source>
        <dbReference type="WBParaSite" id="PSAMB.scaffold1756size28065.g14866.t1"/>
    </source>
</evidence>
<keyword evidence="2" id="KW-0472">Membrane</keyword>
<feature type="region of interest" description="Disordered" evidence="1">
    <location>
        <begin position="231"/>
        <end position="268"/>
    </location>
</feature>
<feature type="compositionally biased region" description="Polar residues" evidence="1">
    <location>
        <begin position="14"/>
        <end position="32"/>
    </location>
</feature>
<sequence>MNAGGATERGRASDQGSTATGAFRSQQQNQQKRPAEDAKYQLLESGGGGGSSWSERKPPRAVGRSPRPSIQSTTLLTQDETLPMFYACIAIVVMFFVMVSCLVVAIIDLESYNFGLYLVLLCIVGTMLACALCIANPNACPNPAWYSRFCLMLQEMHPETSTPKMNGLRSRLVVHMAAQSVAQAPSSTGDESRVPVSRTESRATVAMLAPAVHIMHQVWKGMAWVADDIEEETEQEEPTRSYDGGECGGEALSSSDSLSDTTSNATKRLSTIPENSFSCATVDEIDELLEGRFRNSFSVTASLEGIEEDVHL</sequence>
<feature type="compositionally biased region" description="Low complexity" evidence="1">
    <location>
        <begin position="252"/>
        <end position="263"/>
    </location>
</feature>
<keyword evidence="3" id="KW-1185">Reference proteome</keyword>
<feature type="transmembrane region" description="Helical" evidence="2">
    <location>
        <begin position="114"/>
        <end position="137"/>
    </location>
</feature>
<keyword evidence="2" id="KW-1133">Transmembrane helix</keyword>
<reference evidence="4" key="1">
    <citation type="submission" date="2022-11" db="UniProtKB">
        <authorList>
            <consortium name="WormBaseParasite"/>
        </authorList>
    </citation>
    <scope>IDENTIFICATION</scope>
</reference>
<dbReference type="Proteomes" id="UP000887566">
    <property type="component" value="Unplaced"/>
</dbReference>
<protein>
    <submittedName>
        <fullName evidence="4">Transmembrane protein</fullName>
    </submittedName>
</protein>